<feature type="compositionally biased region" description="Basic and acidic residues" evidence="1">
    <location>
        <begin position="1"/>
        <end position="14"/>
    </location>
</feature>
<gene>
    <name evidence="3" type="ORF">ACFQY0_12460</name>
</gene>
<dbReference type="RefSeq" id="WP_379712837.1">
    <property type="nucleotide sequence ID" value="NZ_JBHTBS010000006.1"/>
</dbReference>
<evidence type="ECO:0000256" key="1">
    <source>
        <dbReference type="SAM" id="MobiDB-lite"/>
    </source>
</evidence>
<comment type="caution">
    <text evidence="3">The sequence shown here is derived from an EMBL/GenBank/DDBJ whole genome shotgun (WGS) entry which is preliminary data.</text>
</comment>
<name>A0ABW2L6I2_9BACT</name>
<keyword evidence="4" id="KW-1185">Reference proteome</keyword>
<sequence length="129" mass="14182">MKESDIDRLLREQTPELTPPPGLKTRVCATLRTSSRRNGIKPSWLFLPALLVVLVILIANRVPQTAPPSPAPPVIVKITEPTRDLPGSIASAEEIVIGNLNEETEALARTTRRTTRFLLDSLPRLSLAD</sequence>
<keyword evidence="2" id="KW-0472">Membrane</keyword>
<dbReference type="EMBL" id="JBHTBS010000006">
    <property type="protein sequence ID" value="MFC7337996.1"/>
    <property type="molecule type" value="Genomic_DNA"/>
</dbReference>
<dbReference type="Proteomes" id="UP001596472">
    <property type="component" value="Unassembled WGS sequence"/>
</dbReference>
<keyword evidence="2" id="KW-1133">Transmembrane helix</keyword>
<protein>
    <submittedName>
        <fullName evidence="3">Uncharacterized protein</fullName>
    </submittedName>
</protein>
<evidence type="ECO:0000313" key="4">
    <source>
        <dbReference type="Proteomes" id="UP001596472"/>
    </source>
</evidence>
<proteinExistence type="predicted"/>
<feature type="transmembrane region" description="Helical" evidence="2">
    <location>
        <begin position="44"/>
        <end position="62"/>
    </location>
</feature>
<accession>A0ABW2L6I2</accession>
<evidence type="ECO:0000256" key="2">
    <source>
        <dbReference type="SAM" id="Phobius"/>
    </source>
</evidence>
<organism evidence="3 4">
    <name type="scientific">Haloferula chungangensis</name>
    <dbReference type="NCBI Taxonomy" id="1048331"/>
    <lineage>
        <taxon>Bacteria</taxon>
        <taxon>Pseudomonadati</taxon>
        <taxon>Verrucomicrobiota</taxon>
        <taxon>Verrucomicrobiia</taxon>
        <taxon>Verrucomicrobiales</taxon>
        <taxon>Verrucomicrobiaceae</taxon>
        <taxon>Haloferula</taxon>
    </lineage>
</organism>
<feature type="region of interest" description="Disordered" evidence="1">
    <location>
        <begin position="1"/>
        <end position="22"/>
    </location>
</feature>
<evidence type="ECO:0000313" key="3">
    <source>
        <dbReference type="EMBL" id="MFC7337996.1"/>
    </source>
</evidence>
<keyword evidence="2" id="KW-0812">Transmembrane</keyword>
<reference evidence="4" key="1">
    <citation type="journal article" date="2019" name="Int. J. Syst. Evol. Microbiol.">
        <title>The Global Catalogue of Microorganisms (GCM) 10K type strain sequencing project: providing services to taxonomists for standard genome sequencing and annotation.</title>
        <authorList>
            <consortium name="The Broad Institute Genomics Platform"/>
            <consortium name="The Broad Institute Genome Sequencing Center for Infectious Disease"/>
            <person name="Wu L."/>
            <person name="Ma J."/>
        </authorList>
    </citation>
    <scope>NUCLEOTIDE SEQUENCE [LARGE SCALE GENOMIC DNA]</scope>
    <source>
        <strain evidence="4">CGMCC 4.1467</strain>
    </source>
</reference>